<keyword evidence="3" id="KW-1185">Reference proteome</keyword>
<dbReference type="EMBL" id="CP111016">
    <property type="protein sequence ID" value="WAR06667.1"/>
    <property type="molecule type" value="Genomic_DNA"/>
</dbReference>
<dbReference type="CDD" id="cd00586">
    <property type="entry name" value="4HBT"/>
    <property type="match status" value="1"/>
</dbReference>
<name>A0ABY7E9G0_MYAAR</name>
<dbReference type="SUPFAM" id="SSF54637">
    <property type="entry name" value="Thioesterase/thiol ester dehydrase-isomerase"/>
    <property type="match status" value="2"/>
</dbReference>
<proteinExistence type="predicted"/>
<dbReference type="Gene3D" id="3.10.129.10">
    <property type="entry name" value="Hotdog Thioesterase"/>
    <property type="match status" value="1"/>
</dbReference>
<evidence type="ECO:0000313" key="3">
    <source>
        <dbReference type="Proteomes" id="UP001164746"/>
    </source>
</evidence>
<dbReference type="PANTHER" id="PTHR34487">
    <property type="entry name" value="ACYL-ACP THIOESTERASE"/>
    <property type="match status" value="1"/>
</dbReference>
<accession>A0ABY7E9G0</accession>
<dbReference type="InterPro" id="IPR049427">
    <property type="entry name" value="Acyl-ACP_TE_C"/>
</dbReference>
<reference evidence="2" key="1">
    <citation type="submission" date="2022-11" db="EMBL/GenBank/DDBJ databases">
        <title>Centuries of genome instability and evolution in soft-shell clam transmissible cancer (bioRxiv).</title>
        <authorList>
            <person name="Hart S.F.M."/>
            <person name="Yonemitsu M.A."/>
            <person name="Giersch R.M."/>
            <person name="Beal B.F."/>
            <person name="Arriagada G."/>
            <person name="Davis B.W."/>
            <person name="Ostrander E.A."/>
            <person name="Goff S.P."/>
            <person name="Metzger M.J."/>
        </authorList>
    </citation>
    <scope>NUCLEOTIDE SEQUENCE</scope>
    <source>
        <strain evidence="2">MELC-2E11</strain>
        <tissue evidence="2">Siphon/mantle</tissue>
    </source>
</reference>
<organism evidence="2 3">
    <name type="scientific">Mya arenaria</name>
    <name type="common">Soft-shell clam</name>
    <dbReference type="NCBI Taxonomy" id="6604"/>
    <lineage>
        <taxon>Eukaryota</taxon>
        <taxon>Metazoa</taxon>
        <taxon>Spiralia</taxon>
        <taxon>Lophotrochozoa</taxon>
        <taxon>Mollusca</taxon>
        <taxon>Bivalvia</taxon>
        <taxon>Autobranchia</taxon>
        <taxon>Heteroconchia</taxon>
        <taxon>Euheterodonta</taxon>
        <taxon>Imparidentia</taxon>
        <taxon>Neoheterodontei</taxon>
        <taxon>Myida</taxon>
        <taxon>Myoidea</taxon>
        <taxon>Myidae</taxon>
        <taxon>Mya</taxon>
    </lineage>
</organism>
<protein>
    <recommendedName>
        <fullName evidence="1">Acyl-ACP thioesterase-like C-terminal domain-containing protein</fullName>
    </recommendedName>
</protein>
<sequence length="282" mass="32907">MNNLLSRRVSSLRKYLNYSWDLSDMGRIRATLPTVAYEALDAPAEKVTPWSILKLCDSIDQSYFWSTPREPGGPLYTPMFYILNLSLDINKAFYDMNTPKFPMTMESRVKYMKRSSCCLEKTLSHPETNQTYVTSMCINVNVDHETRKPTAFEDWWKAKYCFPTEGERQEFLIPDKPDVNVFTSDHRVHFSDTDENGHANFTAYVRYCSDSFHENVLAGRYGKGLDVYAVGLQRMEVTFHNECNVGDRLTICSWQDDQLFNTFYFEVRHGDVLTLTAMMKYY</sequence>
<gene>
    <name evidence="2" type="ORF">MAR_022036</name>
</gene>
<dbReference type="Pfam" id="PF20791">
    <property type="entry name" value="Acyl-ACP_TE_C"/>
    <property type="match status" value="1"/>
</dbReference>
<feature type="domain" description="Acyl-ACP thioesterase-like C-terminal" evidence="1">
    <location>
        <begin position="182"/>
        <end position="258"/>
    </location>
</feature>
<dbReference type="InterPro" id="IPR029069">
    <property type="entry name" value="HotDog_dom_sf"/>
</dbReference>
<evidence type="ECO:0000259" key="1">
    <source>
        <dbReference type="Pfam" id="PF20791"/>
    </source>
</evidence>
<evidence type="ECO:0000313" key="2">
    <source>
        <dbReference type="EMBL" id="WAR06667.1"/>
    </source>
</evidence>
<dbReference type="Proteomes" id="UP001164746">
    <property type="component" value="Chromosome 5"/>
</dbReference>
<dbReference type="PANTHER" id="PTHR34487:SF1">
    <property type="entry name" value="ACYL-ACP THIOESTERASE"/>
    <property type="match status" value="1"/>
</dbReference>